<comment type="caution">
    <text evidence="2">The sequence shown here is derived from an EMBL/GenBank/DDBJ whole genome shotgun (WGS) entry which is preliminary data.</text>
</comment>
<evidence type="ECO:0000313" key="3">
    <source>
        <dbReference type="Proteomes" id="UP001519362"/>
    </source>
</evidence>
<gene>
    <name evidence="2" type="ORF">JOF34_002542</name>
</gene>
<evidence type="ECO:0000259" key="1">
    <source>
        <dbReference type="Pfam" id="PF04542"/>
    </source>
</evidence>
<dbReference type="GO" id="GO:0000428">
    <property type="term" value="C:DNA-directed RNA polymerase complex"/>
    <property type="evidence" value="ECO:0007669"/>
    <property type="project" value="UniProtKB-KW"/>
</dbReference>
<sequence>MIRSKVGPVHADDVLQDIREVLLVHADRYDPDRGDLGGFVFGVVRNVIRKSEQDLYRRAARQLDSDSRFSVDQLEQTTPLFDPIEALGENAAAEEWVRVASDAATDFEWAVVVALVETEGTSADVAKLLDASPSAVRMAVGRVAAIVRTTRAAIALRDDGLPVTLEASIPVEGGFAAMLPYRAASEVEGSKALGIAATSFRGRRSVLTRLAKIVHTIDAQRGLSPQREKCLSVR</sequence>
<accession>A0ABS4ZLK6</accession>
<dbReference type="Proteomes" id="UP001519362">
    <property type="component" value="Unassembled WGS sequence"/>
</dbReference>
<dbReference type="RefSeq" id="WP_165137973.1">
    <property type="nucleotide sequence ID" value="NZ_CP049254.1"/>
</dbReference>
<evidence type="ECO:0000313" key="2">
    <source>
        <dbReference type="EMBL" id="MBP2437898.1"/>
    </source>
</evidence>
<keyword evidence="2" id="KW-0804">Transcription</keyword>
<organism evidence="2 3">
    <name type="scientific">Microbacterium amylolyticum</name>
    <dbReference type="NCBI Taxonomy" id="936337"/>
    <lineage>
        <taxon>Bacteria</taxon>
        <taxon>Bacillati</taxon>
        <taxon>Actinomycetota</taxon>
        <taxon>Actinomycetes</taxon>
        <taxon>Micrococcales</taxon>
        <taxon>Microbacteriaceae</taxon>
        <taxon>Microbacterium</taxon>
    </lineage>
</organism>
<dbReference type="Pfam" id="PF04542">
    <property type="entry name" value="Sigma70_r2"/>
    <property type="match status" value="1"/>
</dbReference>
<dbReference type="InterPro" id="IPR013325">
    <property type="entry name" value="RNA_pol_sigma_r2"/>
</dbReference>
<protein>
    <submittedName>
        <fullName evidence="2">DNA-directed RNA polymerase specialized sigma24 family protein</fullName>
    </submittedName>
</protein>
<dbReference type="SUPFAM" id="SSF88946">
    <property type="entry name" value="Sigma2 domain of RNA polymerase sigma factors"/>
    <property type="match status" value="1"/>
</dbReference>
<feature type="domain" description="RNA polymerase sigma-70 region 2" evidence="1">
    <location>
        <begin position="9"/>
        <end position="50"/>
    </location>
</feature>
<proteinExistence type="predicted"/>
<dbReference type="Gene3D" id="1.10.1740.10">
    <property type="match status" value="1"/>
</dbReference>
<dbReference type="InterPro" id="IPR007627">
    <property type="entry name" value="RNA_pol_sigma70_r2"/>
</dbReference>
<name>A0ABS4ZLK6_9MICO</name>
<reference evidence="2 3" key="1">
    <citation type="submission" date="2021-03" db="EMBL/GenBank/DDBJ databases">
        <title>Sequencing the genomes of 1000 actinobacteria strains.</title>
        <authorList>
            <person name="Klenk H.-P."/>
        </authorList>
    </citation>
    <scope>NUCLEOTIDE SEQUENCE [LARGE SCALE GENOMIC DNA]</scope>
    <source>
        <strain evidence="2 3">DSM 24221</strain>
    </source>
</reference>
<keyword evidence="2" id="KW-0240">DNA-directed RNA polymerase</keyword>
<keyword evidence="3" id="KW-1185">Reference proteome</keyword>
<dbReference type="EMBL" id="JAGIOL010000002">
    <property type="protein sequence ID" value="MBP2437898.1"/>
    <property type="molecule type" value="Genomic_DNA"/>
</dbReference>